<comment type="caution">
    <text evidence="4">The sequence shown here is derived from an EMBL/GenBank/DDBJ whole genome shotgun (WGS) entry which is preliminary data.</text>
</comment>
<dbReference type="Pfam" id="PF05239">
    <property type="entry name" value="PRC"/>
    <property type="match status" value="1"/>
</dbReference>
<feature type="domain" description="PRC-barrel" evidence="3">
    <location>
        <begin position="54"/>
        <end position="126"/>
    </location>
</feature>
<feature type="region of interest" description="Disordered" evidence="1">
    <location>
        <begin position="167"/>
        <end position="200"/>
    </location>
</feature>
<dbReference type="RefSeq" id="WP_326506255.1">
    <property type="nucleotide sequence ID" value="NZ_JAWIIV010000007.1"/>
</dbReference>
<evidence type="ECO:0000256" key="2">
    <source>
        <dbReference type="SAM" id="SignalP"/>
    </source>
</evidence>
<protein>
    <submittedName>
        <fullName evidence="4">PRC-barrel domain-containing protein</fullName>
    </submittedName>
</protein>
<organism evidence="4 5">
    <name type="scientific">Noviherbaspirillum album</name>
    <dbReference type="NCBI Taxonomy" id="3080276"/>
    <lineage>
        <taxon>Bacteria</taxon>
        <taxon>Pseudomonadati</taxon>
        <taxon>Pseudomonadota</taxon>
        <taxon>Betaproteobacteria</taxon>
        <taxon>Burkholderiales</taxon>
        <taxon>Oxalobacteraceae</taxon>
        <taxon>Noviherbaspirillum</taxon>
    </lineage>
</organism>
<feature type="chain" id="PRO_5045490690" evidence="2">
    <location>
        <begin position="22"/>
        <end position="200"/>
    </location>
</feature>
<feature type="signal peptide" evidence="2">
    <location>
        <begin position="1"/>
        <end position="21"/>
    </location>
</feature>
<dbReference type="PANTHER" id="PTHR36505:SF1">
    <property type="entry name" value="BLR1072 PROTEIN"/>
    <property type="match status" value="1"/>
</dbReference>
<dbReference type="InterPro" id="IPR027275">
    <property type="entry name" value="PRC-brl_dom"/>
</dbReference>
<evidence type="ECO:0000256" key="1">
    <source>
        <dbReference type="SAM" id="MobiDB-lite"/>
    </source>
</evidence>
<proteinExistence type="predicted"/>
<evidence type="ECO:0000313" key="5">
    <source>
        <dbReference type="Proteomes" id="UP001352263"/>
    </source>
</evidence>
<keyword evidence="2" id="KW-0732">Signal</keyword>
<dbReference type="Gene3D" id="2.30.30.240">
    <property type="entry name" value="PRC-barrel domain"/>
    <property type="match status" value="1"/>
</dbReference>
<feature type="compositionally biased region" description="Low complexity" evidence="1">
    <location>
        <begin position="29"/>
        <end position="45"/>
    </location>
</feature>
<gene>
    <name evidence="4" type="ORF">RY831_10290</name>
</gene>
<dbReference type="Proteomes" id="UP001352263">
    <property type="component" value="Unassembled WGS sequence"/>
</dbReference>
<evidence type="ECO:0000313" key="4">
    <source>
        <dbReference type="EMBL" id="MEC4719540.1"/>
    </source>
</evidence>
<reference evidence="4 5" key="1">
    <citation type="submission" date="2023-10" db="EMBL/GenBank/DDBJ databases">
        <title>Noviherbaspirillum sp. CPCC 100848 genome assembly.</title>
        <authorList>
            <person name="Li X.Y."/>
            <person name="Fang X.M."/>
        </authorList>
    </citation>
    <scope>NUCLEOTIDE SEQUENCE [LARGE SCALE GENOMIC DNA]</scope>
    <source>
        <strain evidence="4 5">CPCC 100848</strain>
    </source>
</reference>
<dbReference type="SUPFAM" id="SSF50346">
    <property type="entry name" value="PRC-barrel domain"/>
    <property type="match status" value="1"/>
</dbReference>
<keyword evidence="5" id="KW-1185">Reference proteome</keyword>
<accession>A0ABU6J7C9</accession>
<dbReference type="InterPro" id="IPR011033">
    <property type="entry name" value="PRC_barrel-like_sf"/>
</dbReference>
<name>A0ABU6J7C9_9BURK</name>
<feature type="compositionally biased region" description="Low complexity" evidence="1">
    <location>
        <begin position="171"/>
        <end position="186"/>
    </location>
</feature>
<evidence type="ECO:0000259" key="3">
    <source>
        <dbReference type="Pfam" id="PF05239"/>
    </source>
</evidence>
<dbReference type="PANTHER" id="PTHR36505">
    <property type="entry name" value="BLR1072 PROTEIN"/>
    <property type="match status" value="1"/>
</dbReference>
<sequence>MKPIPAALLLAMLMPFATAHAQEQRRESAAPATTAANPAPSTRSAKAPPQAHLYRSSKIIGTTLRDAREKKIGNIKDLVLDRERGEIAYAVVSFGGVLGVGRKLHAIPWQALEPSDNGRHYILHADRETISQAPGFDMARWPDMADPAWSGEIDRYWTRMVGRGPLSGNKLTSGAPAPGSGAPSSGLGTGPRSDMQSSGR</sequence>
<dbReference type="EMBL" id="JAWIIV010000007">
    <property type="protein sequence ID" value="MEC4719540.1"/>
    <property type="molecule type" value="Genomic_DNA"/>
</dbReference>
<feature type="region of interest" description="Disordered" evidence="1">
    <location>
        <begin position="22"/>
        <end position="52"/>
    </location>
</feature>